<evidence type="ECO:0000313" key="5">
    <source>
        <dbReference type="Proteomes" id="UP000515591"/>
    </source>
</evidence>
<protein>
    <submittedName>
        <fullName evidence="4">Tail tape measure protein</fullName>
    </submittedName>
</protein>
<feature type="domain" description="Tape measure protein N-terminal" evidence="3">
    <location>
        <begin position="133"/>
        <end position="320"/>
    </location>
</feature>
<organism evidence="4 5">
    <name type="scientific">Metapseudomonas otitidis</name>
    <dbReference type="NCBI Taxonomy" id="319939"/>
    <lineage>
        <taxon>Bacteria</taxon>
        <taxon>Pseudomonadati</taxon>
        <taxon>Pseudomonadota</taxon>
        <taxon>Gammaproteobacteria</taxon>
        <taxon>Pseudomonadales</taxon>
        <taxon>Pseudomonadaceae</taxon>
        <taxon>Metapseudomonas</taxon>
    </lineage>
</organism>
<dbReference type="EMBL" id="AP022213">
    <property type="protein sequence ID" value="BBT16222.1"/>
    <property type="molecule type" value="Genomic_DNA"/>
</dbReference>
<dbReference type="NCBIfam" id="TIGR02675">
    <property type="entry name" value="tape_meas_nterm"/>
    <property type="match status" value="1"/>
</dbReference>
<evidence type="ECO:0000256" key="1">
    <source>
        <dbReference type="SAM" id="Coils"/>
    </source>
</evidence>
<dbReference type="AlphaFoldDB" id="A0A6S5RMW8"/>
<accession>A0A6S5RMW8</accession>
<feature type="coiled-coil region" evidence="1">
    <location>
        <begin position="430"/>
        <end position="457"/>
    </location>
</feature>
<keyword evidence="1" id="KW-0175">Coiled coil</keyword>
<feature type="region of interest" description="Disordered" evidence="2">
    <location>
        <begin position="466"/>
        <end position="488"/>
    </location>
</feature>
<evidence type="ECO:0000313" key="4">
    <source>
        <dbReference type="EMBL" id="BBT16222.1"/>
    </source>
</evidence>
<evidence type="ECO:0000259" key="3">
    <source>
        <dbReference type="Pfam" id="PF20155"/>
    </source>
</evidence>
<dbReference type="InterPro" id="IPR013491">
    <property type="entry name" value="Tape_meas_N"/>
</dbReference>
<proteinExistence type="predicted"/>
<sequence length="1003" mass="105110">MNAYHNVERGLREKANAEKLAVEQASRATAETAKQQASLQKLLGSIDSTQRGLSRLDTQEQELARHYREGRIELTAYNSALDRIRNRRDALSGINTEAKSANIAMTGLAASVRGVQNLLMTGFAGYGLTSASRAIVNTNLQWQQALYTMEAATGSSAAARQEMEYVREVSERLGLELLSTAQSYARLVAAAKETPALGKSLHSIFEGVSSATTALHLTKAETNGILLALEQMVSKGKVQTQELVLQLGQRVPGAFALAAKSLNTNTAQLSKWLEKGMIPAAEFLPRFADALQDAYGPAAQQAASGLNAELNRLSNAFTELKVGAGEAGFIESFTNAVRDLRDTLKDPAVRDGLNALITGLGKATEFAAKGIGGVAGLTKWVGEEFGARTSGPNSDDAVRLEDSIERESKNFARFQVLLDEAYAKGDDKAAQRYENALSETQANLDKWQQQLQAIYAQSAPPLVVTQGKEPAASSKPEPFKPAAGEDKAAARLAKQNEDWVKQLEKEAATYGGTKAARREYELEERNLTGALKARAEAAWSMLDAAEKQKKADEQAKKDTKLLAQLQLDYLKATGQNIEAAGAEIEKKYGALQKRLQAAGNTEGASLVGKLMGIEQAKAELSDLEQAIERIFAEQARREQSISTQQEAGLTSQIGARQQILDLNRATADQVAALLPQMRELASVTGDPQAIERVKDLESRLANLRTVANEFSNALKAGFESGIQGALKGLADGTMNLQDAALSFLSSIGSAMADLASQKLAAQATEGLSGLFSSGADTASETAVATATATAISTASATGATAMGTGITTAGAAASAGMGASITSAGAAAAASMAAAITSSGAANSAGNALSSAASVASVAAAGGGQVLGPGTGTSDSISAWLSNEEFVTRAAVVNQPGMLPFLHDLNARGMVALNDYARRVRHATGGLAGVPAPAMSAPIMPGQRLAEPAASMSATLKNSQNFYLVDDPQRIADVLSGPAGRESLVIAMSREPAKFRSILGINS</sequence>
<reference evidence="4 5" key="1">
    <citation type="submission" date="2019-12" db="EMBL/GenBank/DDBJ databases">
        <title>complete genome sequences of Pseudomonas otitidis str. WP8-S17-CRE-03 isolated from wastewater treatment plant effluent.</title>
        <authorList>
            <person name="Sekizuka T."/>
            <person name="Itokawa K."/>
            <person name="Yatsu K."/>
            <person name="Inamine Y."/>
            <person name="Kuroda M."/>
        </authorList>
    </citation>
    <scope>NUCLEOTIDE SEQUENCE [LARGE SCALE GENOMIC DNA]</scope>
    <source>
        <strain evidence="4 5">WP8-S17-CRE-03</strain>
    </source>
</reference>
<dbReference type="Proteomes" id="UP000515591">
    <property type="component" value="Chromosome"/>
</dbReference>
<gene>
    <name evidence="4" type="ORF">WP8S17C03_22710</name>
</gene>
<dbReference type="Pfam" id="PF20155">
    <property type="entry name" value="TMP_3"/>
    <property type="match status" value="1"/>
</dbReference>
<evidence type="ECO:0000256" key="2">
    <source>
        <dbReference type="SAM" id="MobiDB-lite"/>
    </source>
</evidence>
<name>A0A6S5RMW8_9GAMM</name>